<evidence type="ECO:0000256" key="2">
    <source>
        <dbReference type="ARBA" id="ARBA00008020"/>
    </source>
</evidence>
<evidence type="ECO:0000256" key="4">
    <source>
        <dbReference type="ARBA" id="ARBA00022490"/>
    </source>
</evidence>
<comment type="function">
    <text evidence="11">Molecular chaperone; assists the folding of proteins upon ATP hydrolysis. Known to play a role, in vitro, in the folding of actin and tubulin.</text>
</comment>
<keyword evidence="5 10" id="KW-0547">Nucleotide-binding</keyword>
<dbReference type="FunFam" id="1.10.560.10:FF:000017">
    <property type="entry name" value="T-complex protein 1 subunit eta"/>
    <property type="match status" value="1"/>
</dbReference>
<dbReference type="Proteomes" id="UP000007879">
    <property type="component" value="Unassembled WGS sequence"/>
</dbReference>
<dbReference type="InterPro" id="IPR012720">
    <property type="entry name" value="Chap_CCT_eta"/>
</dbReference>
<evidence type="ECO:0000256" key="1">
    <source>
        <dbReference type="ARBA" id="ARBA00004496"/>
    </source>
</evidence>
<evidence type="ECO:0000256" key="7">
    <source>
        <dbReference type="ARBA" id="ARBA00023186"/>
    </source>
</evidence>
<comment type="similarity">
    <text evidence="2 10">Belongs to the TCP-1 chaperonin family.</text>
</comment>
<dbReference type="GO" id="GO:0140662">
    <property type="term" value="F:ATP-dependent protein folding chaperone"/>
    <property type="evidence" value="ECO:0007669"/>
    <property type="project" value="InterPro"/>
</dbReference>
<proteinExistence type="inferred from homology"/>
<dbReference type="FunFam" id="3.30.260.10:FF:000022">
    <property type="entry name" value="T-complex protein 1 subunit eta"/>
    <property type="match status" value="1"/>
</dbReference>
<dbReference type="PROSITE" id="PS00750">
    <property type="entry name" value="TCP1_1"/>
    <property type="match status" value="1"/>
</dbReference>
<dbReference type="NCBIfam" id="NF041083">
    <property type="entry name" value="thermosome_beta"/>
    <property type="match status" value="1"/>
</dbReference>
<accession>A0AAN0JQC1</accession>
<dbReference type="Gene3D" id="3.30.260.10">
    <property type="entry name" value="TCP-1-like chaperonin intermediate domain"/>
    <property type="match status" value="1"/>
</dbReference>
<evidence type="ECO:0000256" key="8">
    <source>
        <dbReference type="ARBA" id="ARBA00032221"/>
    </source>
</evidence>
<organism evidence="13 14">
    <name type="scientific">Amphimedon queenslandica</name>
    <name type="common">Sponge</name>
    <dbReference type="NCBI Taxonomy" id="400682"/>
    <lineage>
        <taxon>Eukaryota</taxon>
        <taxon>Metazoa</taxon>
        <taxon>Porifera</taxon>
        <taxon>Demospongiae</taxon>
        <taxon>Heteroscleromorpha</taxon>
        <taxon>Haplosclerida</taxon>
        <taxon>Niphatidae</taxon>
        <taxon>Amphimedon</taxon>
    </lineage>
</organism>
<dbReference type="PROSITE" id="PS00751">
    <property type="entry name" value="TCP1_2"/>
    <property type="match status" value="1"/>
</dbReference>
<dbReference type="InterPro" id="IPR002194">
    <property type="entry name" value="Chaperonin_TCP-1_CS"/>
</dbReference>
<dbReference type="Gene3D" id="3.50.7.10">
    <property type="entry name" value="GroEL"/>
    <property type="match status" value="1"/>
</dbReference>
<dbReference type="RefSeq" id="XP_019859018.1">
    <property type="nucleotide sequence ID" value="XM_020003459.1"/>
</dbReference>
<dbReference type="GO" id="GO:0051082">
    <property type="term" value="F:unfolded protein binding"/>
    <property type="evidence" value="ECO:0007669"/>
    <property type="project" value="InterPro"/>
</dbReference>
<dbReference type="Gene3D" id="1.10.560.10">
    <property type="entry name" value="GroEL-like equatorial domain"/>
    <property type="match status" value="1"/>
</dbReference>
<keyword evidence="4 11" id="KW-0963">Cytoplasm</keyword>
<dbReference type="GO" id="GO:0005524">
    <property type="term" value="F:ATP binding"/>
    <property type="evidence" value="ECO:0007669"/>
    <property type="project" value="UniProtKB-KW"/>
</dbReference>
<keyword evidence="6 10" id="KW-0067">ATP-binding</keyword>
<dbReference type="FunFam" id="3.50.7.10:FF:000006">
    <property type="entry name" value="T-complex protein 1 subunit eta"/>
    <property type="match status" value="1"/>
</dbReference>
<dbReference type="GO" id="GO:0005832">
    <property type="term" value="C:chaperonin-containing T-complex"/>
    <property type="evidence" value="ECO:0007669"/>
    <property type="project" value="UniProtKB-ARBA"/>
</dbReference>
<dbReference type="EnsemblMetazoa" id="XM_020003459.1">
    <property type="protein sequence ID" value="XP_019859018.1"/>
    <property type="gene ID" value="LOC100638580"/>
</dbReference>
<evidence type="ECO:0000256" key="9">
    <source>
        <dbReference type="ARBA" id="ARBA00049360"/>
    </source>
</evidence>
<reference evidence="13" key="2">
    <citation type="submission" date="2024-06" db="UniProtKB">
        <authorList>
            <consortium name="EnsemblMetazoa"/>
        </authorList>
    </citation>
    <scope>IDENTIFICATION</scope>
</reference>
<evidence type="ECO:0000256" key="10">
    <source>
        <dbReference type="RuleBase" id="RU004187"/>
    </source>
</evidence>
<comment type="catalytic activity">
    <reaction evidence="9">
        <text>ATP + H2O = ADP + phosphate + H(+)</text>
        <dbReference type="Rhea" id="RHEA:13065"/>
        <dbReference type="ChEBI" id="CHEBI:15377"/>
        <dbReference type="ChEBI" id="CHEBI:15378"/>
        <dbReference type="ChEBI" id="CHEBI:30616"/>
        <dbReference type="ChEBI" id="CHEBI:43474"/>
        <dbReference type="ChEBI" id="CHEBI:456216"/>
    </reaction>
</comment>
<dbReference type="InterPro" id="IPR054827">
    <property type="entry name" value="thermosome_alpha"/>
</dbReference>
<dbReference type="PANTHER" id="PTHR11353">
    <property type="entry name" value="CHAPERONIN"/>
    <property type="match status" value="1"/>
</dbReference>
<dbReference type="InterPro" id="IPR017998">
    <property type="entry name" value="Chaperone_TCP-1"/>
</dbReference>
<dbReference type="SUPFAM" id="SSF54849">
    <property type="entry name" value="GroEL-intermediate domain like"/>
    <property type="match status" value="1"/>
</dbReference>
<dbReference type="SUPFAM" id="SSF48592">
    <property type="entry name" value="GroEL equatorial domain-like"/>
    <property type="match status" value="1"/>
</dbReference>
<dbReference type="InterPro" id="IPR027410">
    <property type="entry name" value="TCP-1-like_intermed_sf"/>
</dbReference>
<dbReference type="KEGG" id="aqu:100638580"/>
<evidence type="ECO:0000313" key="13">
    <source>
        <dbReference type="EnsemblMetazoa" id="XP_019859018.1"/>
    </source>
</evidence>
<sequence length="575" mass="62990">MSMRKTSILNPFLTKFCSKNLLPRVAKMMKAPIILLKEGTDSSQGKSQIISNVNACEAVVDAVRSTLGPRGMDKLIVDGHGKTTISNDGATIMKLLDIVHPAAKTLVDISLSQDAEVGDGTTSVVLIAGEILKNCKPFVEDNVHPQIIVRGLRRAAELALSKLTEISVQVKKDNPEEQRQLLVKCAATSLSSKLIARQKEFFSEMVVNAVSLLDDMLPLNMIGIKKVTGGSLEESQLIAGVAFKKTFSYAGFEMQPKKYQNPRIALLNIELELKSEKENAEIRIDNVEEYQSIVDAEWSILYEKLEKIVASGAKVVLSKLPIGDVATQYFADRDVFCAGRVVEEDLRRTMKACGGSIQTTVNNLTTDVLGSCESFEEQQIGGERYNLFKGCPEAKTCTFILRGGAEQFIEETERSLHDAIMIVRRTIKNDAIVAGGGAVEMELSKYLRDFSRTIAGKEQLIIAAVAKSLEVIPRQLCDNAGFDSTNILNRLRQAHAQGKMWFGVDITREDIADNFSSFVWEPAIVKRNSITGAIEAATLILSVDETIRNPKSSSDGPPGALPSRGRGGKPRRDLP</sequence>
<comment type="subcellular location">
    <subcellularLocation>
        <location evidence="1 11">Cytoplasm</location>
    </subcellularLocation>
</comment>
<protein>
    <recommendedName>
        <fullName evidence="3 11">T-complex protein 1 subunit eta</fullName>
        <shortName evidence="11">TCP-1-eta</shortName>
    </recommendedName>
    <alternativeName>
        <fullName evidence="8 11">CCT-eta</fullName>
    </alternativeName>
</protein>
<evidence type="ECO:0000256" key="12">
    <source>
        <dbReference type="SAM" id="MobiDB-lite"/>
    </source>
</evidence>
<dbReference type="NCBIfam" id="NF041082">
    <property type="entry name" value="thermosome_alpha"/>
    <property type="match status" value="1"/>
</dbReference>
<dbReference type="NCBIfam" id="TIGR02345">
    <property type="entry name" value="chap_CCT_eta"/>
    <property type="match status" value="1"/>
</dbReference>
<evidence type="ECO:0000256" key="3">
    <source>
        <dbReference type="ARBA" id="ARBA00015836"/>
    </source>
</evidence>
<comment type="subunit">
    <text evidence="11">Heterooligomeric complex that forms two stacked rings.</text>
</comment>
<evidence type="ECO:0000256" key="5">
    <source>
        <dbReference type="ARBA" id="ARBA00022741"/>
    </source>
</evidence>
<evidence type="ECO:0000256" key="11">
    <source>
        <dbReference type="RuleBase" id="RU365042"/>
    </source>
</evidence>
<dbReference type="GeneID" id="100638580"/>
<reference evidence="14" key="1">
    <citation type="journal article" date="2010" name="Nature">
        <title>The Amphimedon queenslandica genome and the evolution of animal complexity.</title>
        <authorList>
            <person name="Srivastava M."/>
            <person name="Simakov O."/>
            <person name="Chapman J."/>
            <person name="Fahey B."/>
            <person name="Gauthier M.E."/>
            <person name="Mitros T."/>
            <person name="Richards G.S."/>
            <person name="Conaco C."/>
            <person name="Dacre M."/>
            <person name="Hellsten U."/>
            <person name="Larroux C."/>
            <person name="Putnam N.H."/>
            <person name="Stanke M."/>
            <person name="Adamska M."/>
            <person name="Darling A."/>
            <person name="Degnan S.M."/>
            <person name="Oakley T.H."/>
            <person name="Plachetzki D.C."/>
            <person name="Zhai Y."/>
            <person name="Adamski M."/>
            <person name="Calcino A."/>
            <person name="Cummins S.F."/>
            <person name="Goodstein D.M."/>
            <person name="Harris C."/>
            <person name="Jackson D.J."/>
            <person name="Leys S.P."/>
            <person name="Shu S."/>
            <person name="Woodcroft B.J."/>
            <person name="Vervoort M."/>
            <person name="Kosik K.S."/>
            <person name="Manning G."/>
            <person name="Degnan B.M."/>
            <person name="Rokhsar D.S."/>
        </authorList>
    </citation>
    <scope>NUCLEOTIDE SEQUENCE [LARGE SCALE GENOMIC DNA]</scope>
</reference>
<name>A0AAN0JQC1_AMPQE</name>
<dbReference type="GO" id="GO:0016887">
    <property type="term" value="F:ATP hydrolysis activity"/>
    <property type="evidence" value="ECO:0007669"/>
    <property type="project" value="InterPro"/>
</dbReference>
<keyword evidence="14" id="KW-1185">Reference proteome</keyword>
<dbReference type="InterPro" id="IPR053374">
    <property type="entry name" value="TCP-1_chaperonin"/>
</dbReference>
<dbReference type="Pfam" id="PF00118">
    <property type="entry name" value="Cpn60_TCP1"/>
    <property type="match status" value="1"/>
</dbReference>
<dbReference type="InterPro" id="IPR027409">
    <property type="entry name" value="GroEL-like_apical_dom_sf"/>
</dbReference>
<evidence type="ECO:0000313" key="14">
    <source>
        <dbReference type="Proteomes" id="UP000007879"/>
    </source>
</evidence>
<dbReference type="InterPro" id="IPR027413">
    <property type="entry name" value="GROEL-like_equatorial_sf"/>
</dbReference>
<evidence type="ECO:0000256" key="6">
    <source>
        <dbReference type="ARBA" id="ARBA00022840"/>
    </source>
</evidence>
<dbReference type="AlphaFoldDB" id="A0AAN0JQC1"/>
<dbReference type="InterPro" id="IPR002423">
    <property type="entry name" value="Cpn60/GroEL/TCP-1"/>
</dbReference>
<dbReference type="PROSITE" id="PS00995">
    <property type="entry name" value="TCP1_3"/>
    <property type="match status" value="1"/>
</dbReference>
<dbReference type="CDD" id="cd03340">
    <property type="entry name" value="TCP1_eta"/>
    <property type="match status" value="1"/>
</dbReference>
<dbReference type="SUPFAM" id="SSF52029">
    <property type="entry name" value="GroEL apical domain-like"/>
    <property type="match status" value="1"/>
</dbReference>
<dbReference type="PRINTS" id="PR00304">
    <property type="entry name" value="TCOMPLEXTCP1"/>
</dbReference>
<keyword evidence="7 10" id="KW-0143">Chaperone</keyword>
<feature type="region of interest" description="Disordered" evidence="12">
    <location>
        <begin position="548"/>
        <end position="575"/>
    </location>
</feature>